<dbReference type="InterPro" id="IPR052155">
    <property type="entry name" value="Biofilm_reg_signaling"/>
</dbReference>
<evidence type="ECO:0000259" key="2">
    <source>
        <dbReference type="PROSITE" id="PS50110"/>
    </source>
</evidence>
<dbReference type="CDD" id="cd00156">
    <property type="entry name" value="REC"/>
    <property type="match status" value="1"/>
</dbReference>
<reference evidence="5" key="1">
    <citation type="journal article" date="2017" name="Environ. Microbiol. Rep.">
        <title>Genetic Diversity of Marine Anaerobic Ammonium-Oxidizing Bacteria as Revealed by Genomic and Proteomic Analyses of 'Candidatus Scalindua japonica'.</title>
        <authorList>
            <person name="Oshiki M."/>
            <person name="Mizuto K."/>
            <person name="Kimura Z."/>
            <person name="Kindaichi T."/>
            <person name="Satoh H."/>
            <person name="Okabe S."/>
        </authorList>
    </citation>
    <scope>NUCLEOTIDE SEQUENCE [LARGE SCALE GENOMIC DNA]</scope>
    <source>
        <strain evidence="5">husup-a2</strain>
    </source>
</reference>
<dbReference type="Gene3D" id="3.30.70.270">
    <property type="match status" value="1"/>
</dbReference>
<keyword evidence="5" id="KW-1185">Reference proteome</keyword>
<dbReference type="InterPro" id="IPR029787">
    <property type="entry name" value="Nucleotide_cyclase"/>
</dbReference>
<dbReference type="OrthoDB" id="271936at2"/>
<dbReference type="SMART" id="SM00267">
    <property type="entry name" value="GGDEF"/>
    <property type="match status" value="1"/>
</dbReference>
<sequence length="295" mass="34131">MDDKRIKILYVEDGIDHAILMGKIINEIKNINCEMTHVPQLGEALLELDNEHYDIVMLDLTLPDKQVLDTITRVCERSPEIPVVVMTSMEDEAMAVKALQKGAEEYLIKSKMNSNALSRILRHAIMRHKGRVELQSLSLVDDLTGMYNRKGFLLFAQQQLSIAIRTKRGMILFYIHIEGLNEINRESSRQYEDLAKIETANILKEAFRESDIIARHSRDEFTAIAIESFDANNEIIITRLQEEINNRNKQENRQYKLSLCIGTAYYDTEELCTIEELINRAKKAMIEQRKKTLET</sequence>
<gene>
    <name evidence="4" type="ORF">SCALIN_C10_0056</name>
</gene>
<dbReference type="CDD" id="cd01949">
    <property type="entry name" value="GGDEF"/>
    <property type="match status" value="1"/>
</dbReference>
<dbReference type="NCBIfam" id="TIGR00254">
    <property type="entry name" value="GGDEF"/>
    <property type="match status" value="1"/>
</dbReference>
<dbReference type="SUPFAM" id="SSF52172">
    <property type="entry name" value="CheY-like"/>
    <property type="match status" value="1"/>
</dbReference>
<feature type="modified residue" description="4-aspartylphosphate" evidence="1">
    <location>
        <position position="59"/>
    </location>
</feature>
<dbReference type="Pfam" id="PF00072">
    <property type="entry name" value="Response_reg"/>
    <property type="match status" value="1"/>
</dbReference>
<dbReference type="Proteomes" id="UP000218542">
    <property type="component" value="Unassembled WGS sequence"/>
</dbReference>
<dbReference type="SUPFAM" id="SSF55073">
    <property type="entry name" value="Nucleotide cyclase"/>
    <property type="match status" value="1"/>
</dbReference>
<accession>A0A286TWN2</accession>
<keyword evidence="4" id="KW-0418">Kinase</keyword>
<dbReference type="GO" id="GO:0016301">
    <property type="term" value="F:kinase activity"/>
    <property type="evidence" value="ECO:0007669"/>
    <property type="project" value="UniProtKB-KW"/>
</dbReference>
<dbReference type="PANTHER" id="PTHR44757">
    <property type="entry name" value="DIGUANYLATE CYCLASE DGCP"/>
    <property type="match status" value="1"/>
</dbReference>
<name>A0A286TWN2_9BACT</name>
<evidence type="ECO:0000313" key="5">
    <source>
        <dbReference type="Proteomes" id="UP000218542"/>
    </source>
</evidence>
<feature type="domain" description="Response regulatory" evidence="2">
    <location>
        <begin position="7"/>
        <end position="124"/>
    </location>
</feature>
<dbReference type="InterPro" id="IPR000160">
    <property type="entry name" value="GGDEF_dom"/>
</dbReference>
<dbReference type="PANTHER" id="PTHR44757:SF2">
    <property type="entry name" value="BIOFILM ARCHITECTURE MAINTENANCE PROTEIN MBAA"/>
    <property type="match status" value="1"/>
</dbReference>
<protein>
    <submittedName>
        <fullName evidence="4">Two-component sensor kinase</fullName>
    </submittedName>
</protein>
<dbReference type="Pfam" id="PF00990">
    <property type="entry name" value="GGDEF"/>
    <property type="match status" value="1"/>
</dbReference>
<dbReference type="InterPro" id="IPR043128">
    <property type="entry name" value="Rev_trsase/Diguanyl_cyclase"/>
</dbReference>
<dbReference type="SMART" id="SM00448">
    <property type="entry name" value="REC"/>
    <property type="match status" value="1"/>
</dbReference>
<comment type="caution">
    <text evidence="4">The sequence shown here is derived from an EMBL/GenBank/DDBJ whole genome shotgun (WGS) entry which is preliminary data.</text>
</comment>
<dbReference type="EMBL" id="BAOS01000010">
    <property type="protein sequence ID" value="GAX60296.1"/>
    <property type="molecule type" value="Genomic_DNA"/>
</dbReference>
<dbReference type="InterPro" id="IPR001789">
    <property type="entry name" value="Sig_transdc_resp-reg_receiver"/>
</dbReference>
<keyword evidence="4" id="KW-0808">Transferase</keyword>
<dbReference type="GO" id="GO:0000160">
    <property type="term" value="P:phosphorelay signal transduction system"/>
    <property type="evidence" value="ECO:0007669"/>
    <property type="project" value="InterPro"/>
</dbReference>
<dbReference type="PROSITE" id="PS50110">
    <property type="entry name" value="RESPONSE_REGULATORY"/>
    <property type="match status" value="1"/>
</dbReference>
<dbReference type="Gene3D" id="3.40.50.2300">
    <property type="match status" value="1"/>
</dbReference>
<dbReference type="RefSeq" id="WP_096893584.1">
    <property type="nucleotide sequence ID" value="NZ_BAOS01000010.1"/>
</dbReference>
<dbReference type="AlphaFoldDB" id="A0A286TWN2"/>
<proteinExistence type="predicted"/>
<keyword evidence="1" id="KW-0597">Phosphoprotein</keyword>
<feature type="domain" description="GGDEF" evidence="3">
    <location>
        <begin position="168"/>
        <end position="295"/>
    </location>
</feature>
<evidence type="ECO:0000256" key="1">
    <source>
        <dbReference type="PROSITE-ProRule" id="PRU00169"/>
    </source>
</evidence>
<organism evidence="4 5">
    <name type="scientific">Candidatus Scalindua japonica</name>
    <dbReference type="NCBI Taxonomy" id="1284222"/>
    <lineage>
        <taxon>Bacteria</taxon>
        <taxon>Pseudomonadati</taxon>
        <taxon>Planctomycetota</taxon>
        <taxon>Candidatus Brocadiia</taxon>
        <taxon>Candidatus Brocadiales</taxon>
        <taxon>Candidatus Scalinduaceae</taxon>
        <taxon>Candidatus Scalindua</taxon>
    </lineage>
</organism>
<dbReference type="PROSITE" id="PS50887">
    <property type="entry name" value="GGDEF"/>
    <property type="match status" value="1"/>
</dbReference>
<evidence type="ECO:0000259" key="3">
    <source>
        <dbReference type="PROSITE" id="PS50887"/>
    </source>
</evidence>
<dbReference type="InterPro" id="IPR011006">
    <property type="entry name" value="CheY-like_superfamily"/>
</dbReference>
<evidence type="ECO:0000313" key="4">
    <source>
        <dbReference type="EMBL" id="GAX60296.1"/>
    </source>
</evidence>